<feature type="transmembrane region" description="Helical" evidence="10">
    <location>
        <begin position="368"/>
        <end position="392"/>
    </location>
</feature>
<feature type="transmembrane region" description="Helical" evidence="10">
    <location>
        <begin position="163"/>
        <end position="189"/>
    </location>
</feature>
<dbReference type="Proteomes" id="UP000267019">
    <property type="component" value="Unassembled WGS sequence"/>
</dbReference>
<accession>A0A660KWP2</accession>
<dbReference type="Pfam" id="PF00482">
    <property type="entry name" value="T2SSF"/>
    <property type="match status" value="2"/>
</dbReference>
<dbReference type="GO" id="GO:0015628">
    <property type="term" value="P:protein secretion by the type II secretion system"/>
    <property type="evidence" value="ECO:0007669"/>
    <property type="project" value="TreeGrafter"/>
</dbReference>
<comment type="similarity">
    <text evidence="2 9">Belongs to the GSP F family.</text>
</comment>
<dbReference type="PROSITE" id="PS00874">
    <property type="entry name" value="T2SP_F"/>
    <property type="match status" value="1"/>
</dbReference>
<dbReference type="GO" id="GO:0005886">
    <property type="term" value="C:plasma membrane"/>
    <property type="evidence" value="ECO:0007669"/>
    <property type="project" value="UniProtKB-SubCell"/>
</dbReference>
<evidence type="ECO:0000256" key="4">
    <source>
        <dbReference type="ARBA" id="ARBA00022475"/>
    </source>
</evidence>
<dbReference type="InterPro" id="IPR001992">
    <property type="entry name" value="T2SS_GspF/T4SS_PilC_CS"/>
</dbReference>
<dbReference type="PANTHER" id="PTHR30012:SF0">
    <property type="entry name" value="TYPE II SECRETION SYSTEM PROTEIN F-RELATED"/>
    <property type="match status" value="1"/>
</dbReference>
<dbReference type="PRINTS" id="PR00812">
    <property type="entry name" value="BCTERIALGSPF"/>
</dbReference>
<reference evidence="12 13" key="1">
    <citation type="submission" date="2018-10" db="EMBL/GenBank/DDBJ databases">
        <title>Genomic Encyclopedia of Type Strains, Phase IV (KMG-IV): sequencing the most valuable type-strain genomes for metagenomic binning, comparative biology and taxonomic classification.</title>
        <authorList>
            <person name="Goeker M."/>
        </authorList>
    </citation>
    <scope>NUCLEOTIDE SEQUENCE [LARGE SCALE GENOMIC DNA]</scope>
    <source>
        <strain evidence="12 13">DSM 22653</strain>
    </source>
</reference>
<keyword evidence="3 9" id="KW-0813">Transport</keyword>
<comment type="caution">
    <text evidence="12">The sequence shown here is derived from an EMBL/GenBank/DDBJ whole genome shotgun (WGS) entry which is preliminary data.</text>
</comment>
<keyword evidence="5" id="KW-0997">Cell inner membrane</keyword>
<dbReference type="RefSeq" id="WP_121444460.1">
    <property type="nucleotide sequence ID" value="NZ_RBIJ01000003.1"/>
</dbReference>
<evidence type="ECO:0000259" key="11">
    <source>
        <dbReference type="Pfam" id="PF00482"/>
    </source>
</evidence>
<dbReference type="InterPro" id="IPR018076">
    <property type="entry name" value="T2SS_GspF_dom"/>
</dbReference>
<gene>
    <name evidence="12" type="ORF">C7438_1215</name>
</gene>
<evidence type="ECO:0000313" key="12">
    <source>
        <dbReference type="EMBL" id="RKQ84721.1"/>
    </source>
</evidence>
<evidence type="ECO:0000256" key="7">
    <source>
        <dbReference type="ARBA" id="ARBA00022989"/>
    </source>
</evidence>
<evidence type="ECO:0000256" key="3">
    <source>
        <dbReference type="ARBA" id="ARBA00022448"/>
    </source>
</evidence>
<dbReference type="InterPro" id="IPR003004">
    <property type="entry name" value="GspF/PilC"/>
</dbReference>
<proteinExistence type="inferred from homology"/>
<dbReference type="PANTHER" id="PTHR30012">
    <property type="entry name" value="GENERAL SECRETION PATHWAY PROTEIN"/>
    <property type="match status" value="1"/>
</dbReference>
<dbReference type="OrthoDB" id="9805682at2"/>
<keyword evidence="7 10" id="KW-1133">Transmembrane helix</keyword>
<dbReference type="Gene3D" id="1.20.81.30">
    <property type="entry name" value="Type II secretion system (T2SS), domain F"/>
    <property type="match status" value="2"/>
</dbReference>
<evidence type="ECO:0000256" key="2">
    <source>
        <dbReference type="ARBA" id="ARBA00005745"/>
    </source>
</evidence>
<evidence type="ECO:0000256" key="9">
    <source>
        <dbReference type="RuleBase" id="RU003923"/>
    </source>
</evidence>
<dbReference type="EMBL" id="RBIJ01000003">
    <property type="protein sequence ID" value="RKQ84721.1"/>
    <property type="molecule type" value="Genomic_DNA"/>
</dbReference>
<feature type="transmembrane region" description="Helical" evidence="10">
    <location>
        <begin position="246"/>
        <end position="265"/>
    </location>
</feature>
<organism evidence="12 13">
    <name type="scientific">Brockia lithotrophica</name>
    <dbReference type="NCBI Taxonomy" id="933949"/>
    <lineage>
        <taxon>Bacteria</taxon>
        <taxon>Bacillati</taxon>
        <taxon>Bacillota</taxon>
        <taxon>Bacilli</taxon>
        <taxon>Bacillales</taxon>
        <taxon>Bacillales Family X. Incertae Sedis</taxon>
        <taxon>Brockia</taxon>
    </lineage>
</organism>
<feature type="domain" description="Type II secretion system protein GspF" evidence="11">
    <location>
        <begin position="265"/>
        <end position="387"/>
    </location>
</feature>
<dbReference type="FunFam" id="1.20.81.30:FF:000001">
    <property type="entry name" value="Type II secretion system protein F"/>
    <property type="match status" value="2"/>
</dbReference>
<evidence type="ECO:0000313" key="13">
    <source>
        <dbReference type="Proteomes" id="UP000267019"/>
    </source>
</evidence>
<evidence type="ECO:0000256" key="8">
    <source>
        <dbReference type="ARBA" id="ARBA00023136"/>
    </source>
</evidence>
<feature type="domain" description="Type II secretion system protein GspF" evidence="11">
    <location>
        <begin position="67"/>
        <end position="190"/>
    </location>
</feature>
<keyword evidence="4" id="KW-1003">Cell membrane</keyword>
<evidence type="ECO:0000256" key="10">
    <source>
        <dbReference type="SAM" id="Phobius"/>
    </source>
</evidence>
<keyword evidence="8 10" id="KW-0472">Membrane</keyword>
<keyword evidence="13" id="KW-1185">Reference proteome</keyword>
<dbReference type="AlphaFoldDB" id="A0A660KWP2"/>
<evidence type="ECO:0000256" key="1">
    <source>
        <dbReference type="ARBA" id="ARBA00004429"/>
    </source>
</evidence>
<protein>
    <submittedName>
        <fullName evidence="12">Type IV pilus assembly protein PilC</fullName>
    </submittedName>
</protein>
<evidence type="ECO:0000256" key="6">
    <source>
        <dbReference type="ARBA" id="ARBA00022692"/>
    </source>
</evidence>
<evidence type="ECO:0000256" key="5">
    <source>
        <dbReference type="ARBA" id="ARBA00022519"/>
    </source>
</evidence>
<feature type="transmembrane region" description="Helical" evidence="10">
    <location>
        <begin position="209"/>
        <end position="234"/>
    </location>
</feature>
<keyword evidence="6 9" id="KW-0812">Transmembrane</keyword>
<name>A0A660KWP2_9BACL</name>
<dbReference type="InterPro" id="IPR042094">
    <property type="entry name" value="T2SS_GspF_sf"/>
</dbReference>
<comment type="subcellular location">
    <subcellularLocation>
        <location evidence="1">Cell inner membrane</location>
        <topology evidence="1">Multi-pass membrane protein</topology>
    </subcellularLocation>
    <subcellularLocation>
        <location evidence="9">Cell membrane</location>
        <topology evidence="9">Multi-pass membrane protein</topology>
    </subcellularLocation>
</comment>
<sequence length="396" mass="43206">MATYRYVLLDRTGRRLKGTHEAGDVRTAYSELSRQGTVVALEEYAPYLLSQEITLVSPLSGRDFVLFVRQFAILIDAGVPMVRAFTLLAEQARNARAREVFLGVVDKLREGVGLSDALAHYPRVFPNFFVAMVRAGELSGELSRTLDEAAAFYERSFTLRQRLAGAVAYPLFLLVFSVLVVIFLLTFVLPRFTSLFAQMNVPLPWVTRVVLAVAGFFGSYWWAVLAALVALALLFAAAGKGFRDRLLLALPGIGGAVRVGAYALFARTLAVFYAAGVPFLDALGAAKDVIGNAALGQELEEVRARLREGLSLSQALAEGGTFPPLLVQTVAVGEATGSLDAVLEKLAEFYQMDLEQALQRLERSLEPILILAMAVVVGFLILSIILPLLTLYQNVR</sequence>